<dbReference type="PANTHER" id="PTHR43674:SF12">
    <property type="entry name" value="NITRILASE C965.09-RELATED"/>
    <property type="match status" value="1"/>
</dbReference>
<organism evidence="3 4">
    <name type="scientific">Reyranella soli</name>
    <dbReference type="NCBI Taxonomy" id="1230389"/>
    <lineage>
        <taxon>Bacteria</taxon>
        <taxon>Pseudomonadati</taxon>
        <taxon>Pseudomonadota</taxon>
        <taxon>Alphaproteobacteria</taxon>
        <taxon>Hyphomicrobiales</taxon>
        <taxon>Reyranellaceae</taxon>
        <taxon>Reyranella</taxon>
    </lineage>
</organism>
<dbReference type="EMBL" id="BKAJ01000055">
    <property type="protein sequence ID" value="GEP56144.1"/>
    <property type="molecule type" value="Genomic_DNA"/>
</dbReference>
<dbReference type="InterPro" id="IPR003010">
    <property type="entry name" value="C-N_Hydrolase"/>
</dbReference>
<proteinExistence type="predicted"/>
<dbReference type="InterPro" id="IPR050345">
    <property type="entry name" value="Aliph_Amidase/BUP"/>
</dbReference>
<reference evidence="3 4" key="1">
    <citation type="submission" date="2019-07" db="EMBL/GenBank/DDBJ databases">
        <title>Whole genome shotgun sequence of Reyranella soli NBRC 108950.</title>
        <authorList>
            <person name="Hosoyama A."/>
            <person name="Uohara A."/>
            <person name="Ohji S."/>
            <person name="Ichikawa N."/>
        </authorList>
    </citation>
    <scope>NUCLEOTIDE SEQUENCE [LARGE SCALE GENOMIC DNA]</scope>
    <source>
        <strain evidence="3 4">NBRC 108950</strain>
    </source>
</reference>
<dbReference type="CDD" id="cd07569">
    <property type="entry name" value="DCase"/>
    <property type="match status" value="1"/>
</dbReference>
<dbReference type="PROSITE" id="PS50263">
    <property type="entry name" value="CN_HYDROLASE"/>
    <property type="match status" value="1"/>
</dbReference>
<evidence type="ECO:0000259" key="2">
    <source>
        <dbReference type="PROSITE" id="PS50263"/>
    </source>
</evidence>
<keyword evidence="4" id="KW-1185">Reference proteome</keyword>
<evidence type="ECO:0000313" key="3">
    <source>
        <dbReference type="EMBL" id="GEP56144.1"/>
    </source>
</evidence>
<feature type="domain" description="CN hydrolase" evidence="2">
    <location>
        <begin position="5"/>
        <end position="279"/>
    </location>
</feature>
<evidence type="ECO:0000313" key="4">
    <source>
        <dbReference type="Proteomes" id="UP000321058"/>
    </source>
</evidence>
<dbReference type="PANTHER" id="PTHR43674">
    <property type="entry name" value="NITRILASE C965.09-RELATED"/>
    <property type="match status" value="1"/>
</dbReference>
<evidence type="ECO:0000256" key="1">
    <source>
        <dbReference type="ARBA" id="ARBA00022801"/>
    </source>
</evidence>
<sequence length="316" mass="35977">MSRRLKVSAAQLGPIHRADSRKSVVARLVEMLKEADSRGSKFVVFPELALTTFFPRWWMEDQAEVDKYFEAQMPSPETLPLFELARSKGIGFYLGYAELTEEEGKTRRFNTSILVGPDGRTVGKYRKVHLPGHAEHRPASPYQHLEKKYFEVGDLGFNVWKMFKDDIIVGQCICNDRRWPETFRVMGLKGAEMVVLGYNTPTDNVYAPKEPPYLRVFHHNLSIQAAAYQNGIWVVATAKAGKEDGFWLHGGTAIVAPTGEIVAKSNTEEDEVVSYDCDMELGEYIRNTTFNFAKHRRPEHYKLIVERTGVKVEPSN</sequence>
<name>A0A512NB25_9HYPH</name>
<dbReference type="OrthoDB" id="9803803at2"/>
<dbReference type="SUPFAM" id="SSF56317">
    <property type="entry name" value="Carbon-nitrogen hydrolase"/>
    <property type="match status" value="1"/>
</dbReference>
<dbReference type="Proteomes" id="UP000321058">
    <property type="component" value="Unassembled WGS sequence"/>
</dbReference>
<dbReference type="Gene3D" id="3.60.110.10">
    <property type="entry name" value="Carbon-nitrogen hydrolase"/>
    <property type="match status" value="1"/>
</dbReference>
<comment type="caution">
    <text evidence="3">The sequence shown here is derived from an EMBL/GenBank/DDBJ whole genome shotgun (WGS) entry which is preliminary data.</text>
</comment>
<dbReference type="Pfam" id="PF00795">
    <property type="entry name" value="CN_hydrolase"/>
    <property type="match status" value="1"/>
</dbReference>
<accession>A0A512NB25</accession>
<gene>
    <name evidence="3" type="ORF">RSO01_33100</name>
</gene>
<keyword evidence="1 3" id="KW-0378">Hydrolase</keyword>
<dbReference type="RefSeq" id="WP_147150217.1">
    <property type="nucleotide sequence ID" value="NZ_BKAJ01000055.1"/>
</dbReference>
<dbReference type="GO" id="GO:0016811">
    <property type="term" value="F:hydrolase activity, acting on carbon-nitrogen (but not peptide) bonds, in linear amides"/>
    <property type="evidence" value="ECO:0007669"/>
    <property type="project" value="TreeGrafter"/>
</dbReference>
<dbReference type="InterPro" id="IPR036526">
    <property type="entry name" value="C-N_Hydrolase_sf"/>
</dbReference>
<protein>
    <submittedName>
        <fullName evidence="3">N-carbamoyl-D-amino-acid hydrolase</fullName>
    </submittedName>
</protein>
<dbReference type="AlphaFoldDB" id="A0A512NB25"/>